<dbReference type="Proteomes" id="UP001153678">
    <property type="component" value="Unassembled WGS sequence"/>
</dbReference>
<evidence type="ECO:0000313" key="2">
    <source>
        <dbReference type="Proteomes" id="UP001153678"/>
    </source>
</evidence>
<reference evidence="1" key="1">
    <citation type="submission" date="2022-08" db="EMBL/GenBank/DDBJ databases">
        <authorList>
            <person name="Kallberg Y."/>
            <person name="Tangrot J."/>
            <person name="Rosling A."/>
        </authorList>
    </citation>
    <scope>NUCLEOTIDE SEQUENCE</scope>
    <source>
        <strain evidence="1">Wild A</strain>
    </source>
</reference>
<keyword evidence="2" id="KW-1185">Reference proteome</keyword>
<comment type="caution">
    <text evidence="1">The sequence shown here is derived from an EMBL/GenBank/DDBJ whole genome shotgun (WGS) entry which is preliminary data.</text>
</comment>
<organism evidence="1 2">
    <name type="scientific">Funneliformis geosporum</name>
    <dbReference type="NCBI Taxonomy" id="1117311"/>
    <lineage>
        <taxon>Eukaryota</taxon>
        <taxon>Fungi</taxon>
        <taxon>Fungi incertae sedis</taxon>
        <taxon>Mucoromycota</taxon>
        <taxon>Glomeromycotina</taxon>
        <taxon>Glomeromycetes</taxon>
        <taxon>Glomerales</taxon>
        <taxon>Glomeraceae</taxon>
        <taxon>Funneliformis</taxon>
    </lineage>
</organism>
<gene>
    <name evidence="1" type="ORF">FWILDA_LOCUS12988</name>
</gene>
<name>A0A9W4T1Q6_9GLOM</name>
<dbReference type="AlphaFoldDB" id="A0A9W4T1Q6"/>
<evidence type="ECO:0000313" key="1">
    <source>
        <dbReference type="EMBL" id="CAI2187259.1"/>
    </source>
</evidence>
<dbReference type="EMBL" id="CAMKVN010004531">
    <property type="protein sequence ID" value="CAI2187259.1"/>
    <property type="molecule type" value="Genomic_DNA"/>
</dbReference>
<protein>
    <submittedName>
        <fullName evidence="1">16360_t:CDS:1</fullName>
    </submittedName>
</protein>
<proteinExistence type="predicted"/>
<feature type="non-terminal residue" evidence="1">
    <location>
        <position position="1"/>
    </location>
</feature>
<sequence>VVGFDNVMKVNILAEKMVRRFTSPNPFNNTAENTDNTLQYL</sequence>
<accession>A0A9W4T1Q6</accession>